<reference evidence="1" key="1">
    <citation type="submission" date="2023-06" db="EMBL/GenBank/DDBJ databases">
        <authorList>
            <consortium name="Lawrence Berkeley National Laboratory"/>
            <person name="Ahrendt S."/>
            <person name="Sahu N."/>
            <person name="Indic B."/>
            <person name="Wong-Bajracharya J."/>
            <person name="Merenyi Z."/>
            <person name="Ke H.-M."/>
            <person name="Monk M."/>
            <person name="Kocsube S."/>
            <person name="Drula E."/>
            <person name="Lipzen A."/>
            <person name="Balint B."/>
            <person name="Henrissat B."/>
            <person name="Andreopoulos B."/>
            <person name="Martin F.M."/>
            <person name="Harder C.B."/>
            <person name="Rigling D."/>
            <person name="Ford K.L."/>
            <person name="Foster G.D."/>
            <person name="Pangilinan J."/>
            <person name="Papanicolaou A."/>
            <person name="Barry K."/>
            <person name="LaButti K."/>
            <person name="Viragh M."/>
            <person name="Koriabine M."/>
            <person name="Yan M."/>
            <person name="Riley R."/>
            <person name="Champramary S."/>
            <person name="Plett K.L."/>
            <person name="Tsai I.J."/>
            <person name="Slot J."/>
            <person name="Sipos G."/>
            <person name="Plett J."/>
            <person name="Nagy L.G."/>
            <person name="Grigoriev I.V."/>
        </authorList>
    </citation>
    <scope>NUCLEOTIDE SEQUENCE</scope>
    <source>
        <strain evidence="1">FPL87.14</strain>
    </source>
</reference>
<gene>
    <name evidence="1" type="ORF">EV421DRAFT_2030596</name>
</gene>
<keyword evidence="2" id="KW-1185">Reference proteome</keyword>
<evidence type="ECO:0000313" key="1">
    <source>
        <dbReference type="EMBL" id="KAK0453665.1"/>
    </source>
</evidence>
<organism evidence="1 2">
    <name type="scientific">Armillaria borealis</name>
    <dbReference type="NCBI Taxonomy" id="47425"/>
    <lineage>
        <taxon>Eukaryota</taxon>
        <taxon>Fungi</taxon>
        <taxon>Dikarya</taxon>
        <taxon>Basidiomycota</taxon>
        <taxon>Agaricomycotina</taxon>
        <taxon>Agaricomycetes</taxon>
        <taxon>Agaricomycetidae</taxon>
        <taxon>Agaricales</taxon>
        <taxon>Marasmiineae</taxon>
        <taxon>Physalacriaceae</taxon>
        <taxon>Armillaria</taxon>
    </lineage>
</organism>
<dbReference type="EMBL" id="JAUEPT010000003">
    <property type="protein sequence ID" value="KAK0453665.1"/>
    <property type="molecule type" value="Genomic_DNA"/>
</dbReference>
<proteinExistence type="predicted"/>
<evidence type="ECO:0000313" key="2">
    <source>
        <dbReference type="Proteomes" id="UP001175226"/>
    </source>
</evidence>
<sequence length="179" mass="19498">MDRFLAPHSPEAIAYGYLTELGSPWDADLSLDEALVAGCAAYQALDRYLGGADIFILPRSRTELESILRRYSYDAIHNTIAKSRSTLQPGGYSRVCNLAEQSIRGVLNTNDNAKILLALHGPRSASRIIDRDEPSPAVDKDQVIGSFFALFIPGYRSALVMLSSSFKFASLCIPSSPGL</sequence>
<comment type="caution">
    <text evidence="1">The sequence shown here is derived from an EMBL/GenBank/DDBJ whole genome shotgun (WGS) entry which is preliminary data.</text>
</comment>
<protein>
    <submittedName>
        <fullName evidence="1">Uncharacterized protein</fullName>
    </submittedName>
</protein>
<accession>A0AA39N1G2</accession>
<dbReference type="Proteomes" id="UP001175226">
    <property type="component" value="Unassembled WGS sequence"/>
</dbReference>
<dbReference type="AlphaFoldDB" id="A0AA39N1G2"/>
<name>A0AA39N1G2_9AGAR</name>